<name>A0A4Y2T1E8_ARAVE</name>
<dbReference type="EMBL" id="BGPR01023123">
    <property type="protein sequence ID" value="GBN90051.1"/>
    <property type="molecule type" value="Genomic_DNA"/>
</dbReference>
<evidence type="ECO:0000313" key="3">
    <source>
        <dbReference type="Proteomes" id="UP000499080"/>
    </source>
</evidence>
<sequence>MPTSDRFFLFRRWGIKPRSHDQITHRFRPRLAFFPVVGTKRFYGARGFVSASVVSRVVAVNSSDNKGRQCIRSLERCREICQAMRCWNGVTGRNSPDHSPQMRTSSDSKFGQVTRYWNKLNANCGRNSWKDRP</sequence>
<protein>
    <submittedName>
        <fullName evidence="2">Uncharacterized protein</fullName>
    </submittedName>
</protein>
<organism evidence="2 3">
    <name type="scientific">Araneus ventricosus</name>
    <name type="common">Orbweaver spider</name>
    <name type="synonym">Epeira ventricosa</name>
    <dbReference type="NCBI Taxonomy" id="182803"/>
    <lineage>
        <taxon>Eukaryota</taxon>
        <taxon>Metazoa</taxon>
        <taxon>Ecdysozoa</taxon>
        <taxon>Arthropoda</taxon>
        <taxon>Chelicerata</taxon>
        <taxon>Arachnida</taxon>
        <taxon>Araneae</taxon>
        <taxon>Araneomorphae</taxon>
        <taxon>Entelegynae</taxon>
        <taxon>Araneoidea</taxon>
        <taxon>Araneidae</taxon>
        <taxon>Araneus</taxon>
    </lineage>
</organism>
<evidence type="ECO:0000313" key="2">
    <source>
        <dbReference type="EMBL" id="GBN93249.1"/>
    </source>
</evidence>
<dbReference type="EMBL" id="BGPR01024853">
    <property type="protein sequence ID" value="GBN93249.1"/>
    <property type="molecule type" value="Genomic_DNA"/>
</dbReference>
<reference evidence="2 3" key="1">
    <citation type="journal article" date="2019" name="Sci. Rep.">
        <title>Orb-weaving spider Araneus ventricosus genome elucidates the spidroin gene catalogue.</title>
        <authorList>
            <person name="Kono N."/>
            <person name="Nakamura H."/>
            <person name="Ohtoshi R."/>
            <person name="Moran D.A.P."/>
            <person name="Shinohara A."/>
            <person name="Yoshida Y."/>
            <person name="Fujiwara M."/>
            <person name="Mori M."/>
            <person name="Tomita M."/>
            <person name="Arakawa K."/>
        </authorList>
    </citation>
    <scope>NUCLEOTIDE SEQUENCE [LARGE SCALE GENOMIC DNA]</scope>
</reference>
<evidence type="ECO:0000313" key="1">
    <source>
        <dbReference type="EMBL" id="GBN90051.1"/>
    </source>
</evidence>
<comment type="caution">
    <text evidence="2">The sequence shown here is derived from an EMBL/GenBank/DDBJ whole genome shotgun (WGS) entry which is preliminary data.</text>
</comment>
<proteinExistence type="predicted"/>
<gene>
    <name evidence="1" type="ORF">AVEN_181273_1</name>
    <name evidence="2" type="ORF">AVEN_82569_1</name>
</gene>
<keyword evidence="3" id="KW-1185">Reference proteome</keyword>
<dbReference type="Proteomes" id="UP000499080">
    <property type="component" value="Unassembled WGS sequence"/>
</dbReference>
<accession>A0A4Y2T1E8</accession>
<dbReference type="AlphaFoldDB" id="A0A4Y2T1E8"/>